<evidence type="ECO:0000313" key="3">
    <source>
        <dbReference type="Proteomes" id="UP000199046"/>
    </source>
</evidence>
<organism evidence="2 3">
    <name type="scientific">Kushneria avicenniae</name>
    <dbReference type="NCBI Taxonomy" id="402385"/>
    <lineage>
        <taxon>Bacteria</taxon>
        <taxon>Pseudomonadati</taxon>
        <taxon>Pseudomonadota</taxon>
        <taxon>Gammaproteobacteria</taxon>
        <taxon>Oceanospirillales</taxon>
        <taxon>Halomonadaceae</taxon>
        <taxon>Kushneria</taxon>
    </lineage>
</organism>
<dbReference type="STRING" id="402385.SAMN05421848_0454"/>
<feature type="region of interest" description="Disordered" evidence="1">
    <location>
        <begin position="80"/>
        <end position="101"/>
    </location>
</feature>
<evidence type="ECO:0000313" key="2">
    <source>
        <dbReference type="EMBL" id="SFC07734.1"/>
    </source>
</evidence>
<sequence length="116" mass="11877">MSPSSVLKPALVCVVVTCLSACGTSPEKGDTRAEDTLTVSAVAIDGATARADALEKGQAQCLARGGREVSLINAQVTPPTMAAVDDDPDARSSTDALEAATSEGDAWRATLTLRCR</sequence>
<keyword evidence="3" id="KW-1185">Reference proteome</keyword>
<name>A0A1I1G833_9GAMM</name>
<proteinExistence type="predicted"/>
<dbReference type="EMBL" id="FOLY01000001">
    <property type="protein sequence ID" value="SFC07734.1"/>
    <property type="molecule type" value="Genomic_DNA"/>
</dbReference>
<dbReference type="RefSeq" id="WP_090130363.1">
    <property type="nucleotide sequence ID" value="NZ_FOLY01000001.1"/>
</dbReference>
<dbReference type="OrthoDB" id="6183877at2"/>
<dbReference type="AlphaFoldDB" id="A0A1I1G833"/>
<reference evidence="3" key="1">
    <citation type="submission" date="2016-10" db="EMBL/GenBank/DDBJ databases">
        <authorList>
            <person name="Varghese N."/>
            <person name="Submissions S."/>
        </authorList>
    </citation>
    <scope>NUCLEOTIDE SEQUENCE [LARGE SCALE GENOMIC DNA]</scope>
    <source>
        <strain evidence="3">DSM 23439</strain>
    </source>
</reference>
<evidence type="ECO:0000256" key="1">
    <source>
        <dbReference type="SAM" id="MobiDB-lite"/>
    </source>
</evidence>
<protein>
    <submittedName>
        <fullName evidence="2">Uncharacterized protein</fullName>
    </submittedName>
</protein>
<gene>
    <name evidence="2" type="ORF">SAMN05421848_0454</name>
</gene>
<accession>A0A1I1G833</accession>
<dbReference type="Proteomes" id="UP000199046">
    <property type="component" value="Unassembled WGS sequence"/>
</dbReference>